<name>A0A0K9P5A6_ZOSMR</name>
<feature type="region of interest" description="Disordered" evidence="1">
    <location>
        <begin position="216"/>
        <end position="266"/>
    </location>
</feature>
<dbReference type="EMBL" id="LFYR01001173">
    <property type="protein sequence ID" value="KMZ64174.1"/>
    <property type="molecule type" value="Genomic_DNA"/>
</dbReference>
<dbReference type="PANTHER" id="PTHR31065:SF56">
    <property type="entry name" value="OS11G0428700 PROTEIN"/>
    <property type="match status" value="1"/>
</dbReference>
<dbReference type="InterPro" id="IPR006734">
    <property type="entry name" value="PLATZ"/>
</dbReference>
<comment type="caution">
    <text evidence="3">The sequence shown here is derived from an EMBL/GenBank/DDBJ whole genome shotgun (WGS) entry which is preliminary data.</text>
</comment>
<dbReference type="PANTHER" id="PTHR31065">
    <property type="entry name" value="PLATZ TRANSCRIPTION FACTOR FAMILY PROTEIN"/>
    <property type="match status" value="1"/>
</dbReference>
<dbReference type="Proteomes" id="UP000036987">
    <property type="component" value="Unassembled WGS sequence"/>
</dbReference>
<feature type="transmembrane region" description="Helical" evidence="2">
    <location>
        <begin position="15"/>
        <end position="33"/>
    </location>
</feature>
<feature type="transmembrane region" description="Helical" evidence="2">
    <location>
        <begin position="53"/>
        <end position="74"/>
    </location>
</feature>
<keyword evidence="2" id="KW-0472">Membrane</keyword>
<evidence type="ECO:0000313" key="3">
    <source>
        <dbReference type="EMBL" id="KMZ64174.1"/>
    </source>
</evidence>
<organism evidence="3 4">
    <name type="scientific">Zostera marina</name>
    <name type="common">Eelgrass</name>
    <dbReference type="NCBI Taxonomy" id="29655"/>
    <lineage>
        <taxon>Eukaryota</taxon>
        <taxon>Viridiplantae</taxon>
        <taxon>Streptophyta</taxon>
        <taxon>Embryophyta</taxon>
        <taxon>Tracheophyta</taxon>
        <taxon>Spermatophyta</taxon>
        <taxon>Magnoliopsida</taxon>
        <taxon>Liliopsida</taxon>
        <taxon>Zosteraceae</taxon>
        <taxon>Zostera</taxon>
    </lineage>
</organism>
<evidence type="ECO:0000256" key="1">
    <source>
        <dbReference type="SAM" id="MobiDB-lite"/>
    </source>
</evidence>
<reference evidence="4" key="1">
    <citation type="journal article" date="2016" name="Nature">
        <title>The genome of the seagrass Zostera marina reveals angiosperm adaptation to the sea.</title>
        <authorList>
            <person name="Olsen J.L."/>
            <person name="Rouze P."/>
            <person name="Verhelst B."/>
            <person name="Lin Y.-C."/>
            <person name="Bayer T."/>
            <person name="Collen J."/>
            <person name="Dattolo E."/>
            <person name="De Paoli E."/>
            <person name="Dittami S."/>
            <person name="Maumus F."/>
            <person name="Michel G."/>
            <person name="Kersting A."/>
            <person name="Lauritano C."/>
            <person name="Lohaus R."/>
            <person name="Toepel M."/>
            <person name="Tonon T."/>
            <person name="Vanneste K."/>
            <person name="Amirebrahimi M."/>
            <person name="Brakel J."/>
            <person name="Bostroem C."/>
            <person name="Chovatia M."/>
            <person name="Grimwood J."/>
            <person name="Jenkins J.W."/>
            <person name="Jueterbock A."/>
            <person name="Mraz A."/>
            <person name="Stam W.T."/>
            <person name="Tice H."/>
            <person name="Bornberg-Bauer E."/>
            <person name="Green P.J."/>
            <person name="Pearson G.A."/>
            <person name="Procaccini G."/>
            <person name="Duarte C.M."/>
            <person name="Schmutz J."/>
            <person name="Reusch T.B.H."/>
            <person name="Van de Peer Y."/>
        </authorList>
    </citation>
    <scope>NUCLEOTIDE SEQUENCE [LARGE SCALE GENOMIC DNA]</scope>
    <source>
        <strain evidence="4">cv. Finnish</strain>
    </source>
</reference>
<dbReference type="Pfam" id="PF04640">
    <property type="entry name" value="PLATZ"/>
    <property type="match status" value="1"/>
</dbReference>
<feature type="region of interest" description="Disordered" evidence="1">
    <location>
        <begin position="117"/>
        <end position="137"/>
    </location>
</feature>
<accession>A0A0K9P5A6</accession>
<keyword evidence="2" id="KW-0812">Transmembrane</keyword>
<gene>
    <name evidence="3" type="ORF">ZOSMA_37G00540</name>
</gene>
<keyword evidence="2" id="KW-1133">Transmembrane helix</keyword>
<keyword evidence="4" id="KW-1185">Reference proteome</keyword>
<dbReference type="AlphaFoldDB" id="A0A0K9P5A6"/>
<dbReference type="OrthoDB" id="1908108at2759"/>
<evidence type="ECO:0000313" key="4">
    <source>
        <dbReference type="Proteomes" id="UP000036987"/>
    </source>
</evidence>
<feature type="compositionally biased region" description="Low complexity" evidence="1">
    <location>
        <begin position="230"/>
        <end position="246"/>
    </location>
</feature>
<proteinExistence type="predicted"/>
<evidence type="ECO:0000256" key="2">
    <source>
        <dbReference type="SAM" id="Phobius"/>
    </source>
</evidence>
<protein>
    <submittedName>
        <fullName evidence="3">PLATZ transcription factor</fullName>
    </submittedName>
</protein>
<feature type="compositionally biased region" description="Low complexity" evidence="1">
    <location>
        <begin position="118"/>
        <end position="137"/>
    </location>
</feature>
<sequence length="266" mass="28796">MSFTPRLTKKRTKHVLLGLPLSIRFLLLLPLLLPLRSPDHPSNDGGEEEAAHAYTIYLLYLYGLLTMSISLLQIRRSSYHDVVRVSEIQTVLDIGGVQTYVINSARVLFLNERPQPKTAHSSAATTPTTNSSSSISGTGTGSNIIISSGGGTAHHICETCSRTLLDPLRFCSLGCKLEGIKRSGNACFVVDNLGSGSRRSCEGVEIKTRRWRRRVRLIGRSGSGGGRGNGEPTSEQTVTESTETATIAPANRRRKGTPHRSPLASS</sequence>